<comment type="caution">
    <text evidence="1">The sequence shown here is derived from an EMBL/GenBank/DDBJ whole genome shotgun (WGS) entry which is preliminary data.</text>
</comment>
<proteinExistence type="predicted"/>
<gene>
    <name evidence="1" type="ORF">H735_11105</name>
</gene>
<dbReference type="PATRIC" id="fig|1229493.5.peg.1315"/>
<protein>
    <submittedName>
        <fullName evidence="1">Uncharacterized protein</fullName>
    </submittedName>
</protein>
<accession>A0A0C1ZJU2</accession>
<dbReference type="Proteomes" id="UP000031586">
    <property type="component" value="Unassembled WGS sequence"/>
</dbReference>
<evidence type="ECO:0000313" key="2">
    <source>
        <dbReference type="Proteomes" id="UP000031586"/>
    </source>
</evidence>
<evidence type="ECO:0000313" key="1">
    <source>
        <dbReference type="EMBL" id="KIF53451.1"/>
    </source>
</evidence>
<dbReference type="AlphaFoldDB" id="A0A0C1ZJU2"/>
<dbReference type="EMBL" id="JPRD01000015">
    <property type="protein sequence ID" value="KIF53451.1"/>
    <property type="molecule type" value="Genomic_DNA"/>
</dbReference>
<reference evidence="1 2" key="1">
    <citation type="submission" date="2014-07" db="EMBL/GenBank/DDBJ databases">
        <title>Unique and conserved regions in Vibrio harveyi and related species in comparison with the shrimp pathogen Vibrio harveyi CAIM 1792.</title>
        <authorList>
            <person name="Espinoza-Valles I."/>
            <person name="Vora G."/>
            <person name="Leekitcharoenphon P."/>
            <person name="Ussery D."/>
            <person name="Hoj L."/>
            <person name="Gomez-Gil B."/>
        </authorList>
    </citation>
    <scope>NUCLEOTIDE SEQUENCE [LARGE SCALE GENOMIC DNA]</scope>
    <source>
        <strain evidence="2">CAIM 1854 / LMG 25443</strain>
    </source>
</reference>
<organism evidence="1 2">
    <name type="scientific">Vibrio owensii CAIM 1854 = LMG 25443</name>
    <dbReference type="NCBI Taxonomy" id="1229493"/>
    <lineage>
        <taxon>Bacteria</taxon>
        <taxon>Pseudomonadati</taxon>
        <taxon>Pseudomonadota</taxon>
        <taxon>Gammaproteobacteria</taxon>
        <taxon>Vibrionales</taxon>
        <taxon>Vibrionaceae</taxon>
        <taxon>Vibrio</taxon>
    </lineage>
</organism>
<name>A0A0C1ZJU2_9VIBR</name>
<dbReference type="RefSeq" id="WP_020198069.1">
    <property type="nucleotide sequence ID" value="NZ_BAOH01000208.1"/>
</dbReference>
<sequence length="113" mass="12751">MSWTEQQCTKGNALALAFLLSGLEVVAIDNDLTVGLADALNFEGDFELTVFLLDKVIPSSEEKWSEFCRDQPYSTCLYQYYQNSLPNLIIQQTPGSMSEWDAVIDMAIDSYKH</sequence>